<keyword evidence="4" id="KW-0472">Membrane</keyword>
<feature type="region of interest" description="Disordered" evidence="5">
    <location>
        <begin position="263"/>
        <end position="289"/>
    </location>
</feature>
<evidence type="ECO:0000256" key="4">
    <source>
        <dbReference type="ARBA" id="ARBA00023136"/>
    </source>
</evidence>
<sequence>MIRKIARPMIASVYIADGADSLLNTSEHVEHAELLIKRARAILPREYARRVPRDPELVVRAVAGAKVASGASLAVGFLPRLSATVLAAMAVPTMLSRHAFWETQDKAERNARRSGFLTNLALLGGLAITSVDTAGKPSLKWRANKAAAVANKKVQKALPTKSETEKFGDSARDWFEEASDKVTEYAHRAQDYYVDHKDEWKDTATATAAAATAAAAGTAHKVSDYFQDNKDDWLAAAQDNAATARKSFVQAAAKAQERADDALVAAEKKSGRAAKQARKNADKLQARADKAIGKAQKKIGDVLS</sequence>
<evidence type="ECO:0000256" key="5">
    <source>
        <dbReference type="SAM" id="MobiDB-lite"/>
    </source>
</evidence>
<evidence type="ECO:0000313" key="6">
    <source>
        <dbReference type="EMBL" id="AJE33076.1"/>
    </source>
</evidence>
<dbReference type="STRING" id="1223515.B842_06135"/>
<comment type="subcellular location">
    <subcellularLocation>
        <location evidence="1">Membrane</location>
        <topology evidence="1">Multi-pass membrane protein</topology>
    </subcellularLocation>
</comment>
<accession>A0A0B5D2X0</accession>
<dbReference type="Proteomes" id="UP000031524">
    <property type="component" value="Chromosome"/>
</dbReference>
<keyword evidence="3" id="KW-1133">Transmembrane helix</keyword>
<evidence type="ECO:0000313" key="7">
    <source>
        <dbReference type="Proteomes" id="UP000031524"/>
    </source>
</evidence>
<dbReference type="EMBL" id="CP005286">
    <property type="protein sequence ID" value="AJE33076.1"/>
    <property type="molecule type" value="Genomic_DNA"/>
</dbReference>
<evidence type="ECO:0000256" key="3">
    <source>
        <dbReference type="ARBA" id="ARBA00022989"/>
    </source>
</evidence>
<dbReference type="AlphaFoldDB" id="A0A0B5D2X0"/>
<evidence type="ECO:0008006" key="8">
    <source>
        <dbReference type="Google" id="ProtNLM"/>
    </source>
</evidence>
<keyword evidence="7" id="KW-1185">Reference proteome</keyword>
<dbReference type="OrthoDB" id="329282at2"/>
<dbReference type="HOGENOM" id="CLU_058421_1_0_11"/>
<organism evidence="6 7">
    <name type="scientific">Corynebacterium humireducens NBRC 106098 = DSM 45392</name>
    <dbReference type="NCBI Taxonomy" id="1223515"/>
    <lineage>
        <taxon>Bacteria</taxon>
        <taxon>Bacillati</taxon>
        <taxon>Actinomycetota</taxon>
        <taxon>Actinomycetes</taxon>
        <taxon>Mycobacteriales</taxon>
        <taxon>Corynebacteriaceae</taxon>
        <taxon>Corynebacterium</taxon>
    </lineage>
</organism>
<keyword evidence="2" id="KW-0812">Transmembrane</keyword>
<reference evidence="6 7" key="1">
    <citation type="submission" date="2013-04" db="EMBL/GenBank/DDBJ databases">
        <title>Complete genome sequence of Corynebacterium humireducens DSM 45392(T), isolated from a wastewater-fed microbial fuel cell.</title>
        <authorList>
            <person name="Ruckert C."/>
            <person name="Albersmeier A."/>
            <person name="Kalinowski J."/>
        </authorList>
    </citation>
    <scope>NUCLEOTIDE SEQUENCE [LARGE SCALE GENOMIC DNA]</scope>
    <source>
        <strain evidence="7">MFC-5</strain>
    </source>
</reference>
<dbReference type="InterPro" id="IPR032808">
    <property type="entry name" value="DoxX"/>
</dbReference>
<evidence type="ECO:0000256" key="2">
    <source>
        <dbReference type="ARBA" id="ARBA00022692"/>
    </source>
</evidence>
<gene>
    <name evidence="6" type="ORF">B842_06135</name>
</gene>
<proteinExistence type="predicted"/>
<dbReference type="RefSeq" id="WP_040085750.1">
    <property type="nucleotide sequence ID" value="NZ_BCSU01000002.1"/>
</dbReference>
<protein>
    <recommendedName>
        <fullName evidence="8">DoxX family protein</fullName>
    </recommendedName>
</protein>
<name>A0A0B5D2X0_9CORY</name>
<dbReference type="Pfam" id="PF07681">
    <property type="entry name" value="DoxX"/>
    <property type="match status" value="1"/>
</dbReference>
<evidence type="ECO:0000256" key="1">
    <source>
        <dbReference type="ARBA" id="ARBA00004141"/>
    </source>
</evidence>
<dbReference type="GO" id="GO:0016020">
    <property type="term" value="C:membrane"/>
    <property type="evidence" value="ECO:0007669"/>
    <property type="project" value="UniProtKB-SubCell"/>
</dbReference>
<dbReference type="KEGG" id="chm:B842_06135"/>
<feature type="compositionally biased region" description="Basic and acidic residues" evidence="5">
    <location>
        <begin position="279"/>
        <end position="289"/>
    </location>
</feature>